<evidence type="ECO:0000313" key="5">
    <source>
        <dbReference type="Proteomes" id="UP001165120"/>
    </source>
</evidence>
<gene>
    <name evidence="4" type="ORF">Cboi02_000664300</name>
</gene>
<feature type="domain" description="D-arabinono-1,4-lactone oxidase C-terminal" evidence="3">
    <location>
        <begin position="5"/>
        <end position="42"/>
    </location>
</feature>
<evidence type="ECO:0000256" key="1">
    <source>
        <dbReference type="ARBA" id="ARBA00023002"/>
    </source>
</evidence>
<organism evidence="4 5">
    <name type="scientific">Candida boidinii</name>
    <name type="common">Yeast</name>
    <dbReference type="NCBI Taxonomy" id="5477"/>
    <lineage>
        <taxon>Eukaryota</taxon>
        <taxon>Fungi</taxon>
        <taxon>Dikarya</taxon>
        <taxon>Ascomycota</taxon>
        <taxon>Saccharomycotina</taxon>
        <taxon>Pichiomycetes</taxon>
        <taxon>Pichiales</taxon>
        <taxon>Pichiaceae</taxon>
        <taxon>Ogataea</taxon>
        <taxon>Ogataea/Candida clade</taxon>
    </lineage>
</organism>
<dbReference type="InterPro" id="IPR007173">
    <property type="entry name" value="ALO_C"/>
</dbReference>
<protein>
    <submittedName>
        <fullName evidence="4">Unnamed protein product</fullName>
    </submittedName>
</protein>
<dbReference type="GO" id="GO:0003885">
    <property type="term" value="F:D-arabinono-1,4-lactone oxidase activity"/>
    <property type="evidence" value="ECO:0007669"/>
    <property type="project" value="InterPro"/>
</dbReference>
<accession>A0A9W6T8E3</accession>
<dbReference type="AlphaFoldDB" id="A0A9W6T8E3"/>
<keyword evidence="1" id="KW-0560">Oxidoreductase</keyword>
<dbReference type="GO" id="GO:0016020">
    <property type="term" value="C:membrane"/>
    <property type="evidence" value="ECO:0007669"/>
    <property type="project" value="InterPro"/>
</dbReference>
<evidence type="ECO:0000259" key="3">
    <source>
        <dbReference type="Pfam" id="PF04030"/>
    </source>
</evidence>
<reference evidence="4" key="1">
    <citation type="submission" date="2023-04" db="EMBL/GenBank/DDBJ databases">
        <title>Candida boidinii NBRC 10035.</title>
        <authorList>
            <person name="Ichikawa N."/>
            <person name="Sato H."/>
            <person name="Tonouchi N."/>
        </authorList>
    </citation>
    <scope>NUCLEOTIDE SEQUENCE</scope>
    <source>
        <strain evidence="4">NBRC 10035</strain>
    </source>
</reference>
<name>A0A9W6T8E3_CANBO</name>
<keyword evidence="5" id="KW-1185">Reference proteome</keyword>
<feature type="compositionally biased region" description="Acidic residues" evidence="2">
    <location>
        <begin position="60"/>
        <end position="81"/>
    </location>
</feature>
<evidence type="ECO:0000313" key="4">
    <source>
        <dbReference type="EMBL" id="GME81763.1"/>
    </source>
</evidence>
<comment type="caution">
    <text evidence="4">The sequence shown here is derived from an EMBL/GenBank/DDBJ whole genome shotgun (WGS) entry which is preliminary data.</text>
</comment>
<sequence>MVGLASKMQEWFGDDLIKYRNVRREMDPEGVFLSGIEWVKRNGLIDERDIKEFEIRHAQEDDDEEDDDDDDEDDDDEDDDE</sequence>
<dbReference type="EMBL" id="BSXN01004738">
    <property type="protein sequence ID" value="GME81763.1"/>
    <property type="molecule type" value="Genomic_DNA"/>
</dbReference>
<dbReference type="Proteomes" id="UP001165120">
    <property type="component" value="Unassembled WGS sequence"/>
</dbReference>
<proteinExistence type="predicted"/>
<dbReference type="Pfam" id="PF04030">
    <property type="entry name" value="ALO"/>
    <property type="match status" value="1"/>
</dbReference>
<evidence type="ECO:0000256" key="2">
    <source>
        <dbReference type="SAM" id="MobiDB-lite"/>
    </source>
</evidence>
<feature type="region of interest" description="Disordered" evidence="2">
    <location>
        <begin position="55"/>
        <end position="81"/>
    </location>
</feature>